<feature type="domain" description="GyrI-like small molecule binding" evidence="1">
    <location>
        <begin position="31"/>
        <end position="211"/>
    </location>
</feature>
<organism evidence="2 3">
    <name type="scientific">Agromyces marinus</name>
    <dbReference type="NCBI Taxonomy" id="1389020"/>
    <lineage>
        <taxon>Bacteria</taxon>
        <taxon>Bacillati</taxon>
        <taxon>Actinomycetota</taxon>
        <taxon>Actinomycetes</taxon>
        <taxon>Micrococcales</taxon>
        <taxon>Microbacteriaceae</taxon>
        <taxon>Agromyces</taxon>
    </lineage>
</organism>
<dbReference type="InterPro" id="IPR011256">
    <property type="entry name" value="Reg_factor_effector_dom_sf"/>
</dbReference>
<dbReference type="Proteomes" id="UP001321477">
    <property type="component" value="Chromosome"/>
</dbReference>
<sequence>MRVDGEPAGHAKYDVKKAHRGLYAPGAGDFVLVDVPPMQYLAVDGHGDPNTAPQYGIAVEALFGTAYAVKFASKRMSGRDFVVAPLEGLWWADDPASFSARRKDEWSWRLLIHQPDWIDQAAVAAAVEATRAKRENPALDRLRLERLHEGQSAQILHVGPYDAEAPTLARLHDEWMPGRGLTFAGPHHEIYLSDARRTAPERLRTVLRQPVRRAAGADAAL</sequence>
<dbReference type="Gene3D" id="3.20.80.10">
    <property type="entry name" value="Regulatory factor, effector binding domain"/>
    <property type="match status" value="1"/>
</dbReference>
<evidence type="ECO:0000313" key="3">
    <source>
        <dbReference type="Proteomes" id="UP001321477"/>
    </source>
</evidence>
<dbReference type="EMBL" id="AP027734">
    <property type="protein sequence ID" value="BDZ54068.1"/>
    <property type="molecule type" value="Genomic_DNA"/>
</dbReference>
<gene>
    <name evidence="2" type="ORF">GCM10025870_11410</name>
</gene>
<dbReference type="SUPFAM" id="SSF55136">
    <property type="entry name" value="Probable bacterial effector-binding domain"/>
    <property type="match status" value="1"/>
</dbReference>
<keyword evidence="3" id="KW-1185">Reference proteome</keyword>
<dbReference type="InterPro" id="IPR008319">
    <property type="entry name" value="GyrI-like_CCH_Lin2189-like"/>
</dbReference>
<evidence type="ECO:0000313" key="2">
    <source>
        <dbReference type="EMBL" id="BDZ54068.1"/>
    </source>
</evidence>
<dbReference type="InterPro" id="IPR029442">
    <property type="entry name" value="GyrI-like"/>
</dbReference>
<dbReference type="PIRSF" id="PIRSF031644">
    <property type="entry name" value="UCP031644"/>
    <property type="match status" value="1"/>
</dbReference>
<accession>A0ABN6YF91</accession>
<reference evidence="3" key="1">
    <citation type="journal article" date="2019" name="Int. J. Syst. Evol. Microbiol.">
        <title>The Global Catalogue of Microorganisms (GCM) 10K type strain sequencing project: providing services to taxonomists for standard genome sequencing and annotation.</title>
        <authorList>
            <consortium name="The Broad Institute Genomics Platform"/>
            <consortium name="The Broad Institute Genome Sequencing Center for Infectious Disease"/>
            <person name="Wu L."/>
            <person name="Ma J."/>
        </authorList>
    </citation>
    <scope>NUCLEOTIDE SEQUENCE [LARGE SCALE GENOMIC DNA]</scope>
    <source>
        <strain evidence="3">NBRC 109019</strain>
    </source>
</reference>
<dbReference type="Pfam" id="PF06445">
    <property type="entry name" value="GyrI-like"/>
    <property type="match status" value="1"/>
</dbReference>
<evidence type="ECO:0000259" key="1">
    <source>
        <dbReference type="Pfam" id="PF06445"/>
    </source>
</evidence>
<protein>
    <recommendedName>
        <fullName evidence="1">GyrI-like small molecule binding domain-containing protein</fullName>
    </recommendedName>
</protein>
<proteinExistence type="predicted"/>
<name>A0ABN6YF91_9MICO</name>